<evidence type="ECO:0000313" key="2">
    <source>
        <dbReference type="Proteomes" id="UP001054837"/>
    </source>
</evidence>
<name>A0AAV4WCL8_9ARAC</name>
<comment type="caution">
    <text evidence="1">The sequence shown here is derived from an EMBL/GenBank/DDBJ whole genome shotgun (WGS) entry which is preliminary data.</text>
</comment>
<protein>
    <submittedName>
        <fullName evidence="1">Uncharacterized protein</fullName>
    </submittedName>
</protein>
<proteinExistence type="predicted"/>
<evidence type="ECO:0000313" key="1">
    <source>
        <dbReference type="EMBL" id="GIY80387.1"/>
    </source>
</evidence>
<dbReference type="EMBL" id="BPLQ01014506">
    <property type="protein sequence ID" value="GIY80387.1"/>
    <property type="molecule type" value="Genomic_DNA"/>
</dbReference>
<keyword evidence="2" id="KW-1185">Reference proteome</keyword>
<sequence>MGCPLSHSLFSVQCDAWYACAGSKTTSGMPPPVSSDDPTASVSSIDQPFTKNCHRTWCLESLRLGHSTKLFCTGFRSEGDMRGHDVCASCTVSPVHPCVCISDPL</sequence>
<dbReference type="AlphaFoldDB" id="A0AAV4WCL8"/>
<reference evidence="1 2" key="1">
    <citation type="submission" date="2021-06" db="EMBL/GenBank/DDBJ databases">
        <title>Caerostris darwini draft genome.</title>
        <authorList>
            <person name="Kono N."/>
            <person name="Arakawa K."/>
        </authorList>
    </citation>
    <scope>NUCLEOTIDE SEQUENCE [LARGE SCALE GENOMIC DNA]</scope>
</reference>
<organism evidence="1 2">
    <name type="scientific">Caerostris darwini</name>
    <dbReference type="NCBI Taxonomy" id="1538125"/>
    <lineage>
        <taxon>Eukaryota</taxon>
        <taxon>Metazoa</taxon>
        <taxon>Ecdysozoa</taxon>
        <taxon>Arthropoda</taxon>
        <taxon>Chelicerata</taxon>
        <taxon>Arachnida</taxon>
        <taxon>Araneae</taxon>
        <taxon>Araneomorphae</taxon>
        <taxon>Entelegynae</taxon>
        <taxon>Araneoidea</taxon>
        <taxon>Araneidae</taxon>
        <taxon>Caerostris</taxon>
    </lineage>
</organism>
<accession>A0AAV4WCL8</accession>
<gene>
    <name evidence="1" type="ORF">CDAR_412011</name>
</gene>
<dbReference type="Proteomes" id="UP001054837">
    <property type="component" value="Unassembled WGS sequence"/>
</dbReference>